<dbReference type="EMBL" id="JAHQIW010001543">
    <property type="protein sequence ID" value="KAJ1352759.1"/>
    <property type="molecule type" value="Genomic_DNA"/>
</dbReference>
<keyword evidence="2" id="KW-1185">Reference proteome</keyword>
<comment type="caution">
    <text evidence="1">The sequence shown here is derived from an EMBL/GenBank/DDBJ whole genome shotgun (WGS) entry which is preliminary data.</text>
</comment>
<evidence type="ECO:0000313" key="1">
    <source>
        <dbReference type="EMBL" id="KAJ1352759.1"/>
    </source>
</evidence>
<reference evidence="1" key="1">
    <citation type="submission" date="2021-06" db="EMBL/GenBank/DDBJ databases">
        <title>Parelaphostrongylus tenuis whole genome reference sequence.</title>
        <authorList>
            <person name="Garwood T.J."/>
            <person name="Larsen P.A."/>
            <person name="Fountain-Jones N.M."/>
            <person name="Garbe J.R."/>
            <person name="Macchietto M.G."/>
            <person name="Kania S.A."/>
            <person name="Gerhold R.W."/>
            <person name="Richards J.E."/>
            <person name="Wolf T.M."/>
        </authorList>
    </citation>
    <scope>NUCLEOTIDE SEQUENCE</scope>
    <source>
        <strain evidence="1">MNPRO001-30</strain>
        <tissue evidence="1">Meninges</tissue>
    </source>
</reference>
<evidence type="ECO:0000313" key="2">
    <source>
        <dbReference type="Proteomes" id="UP001196413"/>
    </source>
</evidence>
<dbReference type="AlphaFoldDB" id="A0AAD5MS90"/>
<dbReference type="Proteomes" id="UP001196413">
    <property type="component" value="Unassembled WGS sequence"/>
</dbReference>
<organism evidence="1 2">
    <name type="scientific">Parelaphostrongylus tenuis</name>
    <name type="common">Meningeal worm</name>
    <dbReference type="NCBI Taxonomy" id="148309"/>
    <lineage>
        <taxon>Eukaryota</taxon>
        <taxon>Metazoa</taxon>
        <taxon>Ecdysozoa</taxon>
        <taxon>Nematoda</taxon>
        <taxon>Chromadorea</taxon>
        <taxon>Rhabditida</taxon>
        <taxon>Rhabditina</taxon>
        <taxon>Rhabditomorpha</taxon>
        <taxon>Strongyloidea</taxon>
        <taxon>Metastrongylidae</taxon>
        <taxon>Parelaphostrongylus</taxon>
    </lineage>
</organism>
<accession>A0AAD5MS90</accession>
<protein>
    <submittedName>
        <fullName evidence="1">Uncharacterized protein</fullName>
    </submittedName>
</protein>
<proteinExistence type="predicted"/>
<sequence>MDVLVPQPAVTRIGCEIIGRYSQTSVSLEKKSMDEDGCERNEYEVFWGYRILKNLKRRRFESYDEVEEACKEFLIRSRIRLVPNLSVRWRKAVENDGLYCEE</sequence>
<gene>
    <name evidence="1" type="ORF">KIN20_009183</name>
</gene>
<name>A0AAD5MS90_PARTN</name>